<evidence type="ECO:0000256" key="8">
    <source>
        <dbReference type="SAM" id="MobiDB-lite"/>
    </source>
</evidence>
<protein>
    <recommendedName>
        <fullName evidence="6">Large ribosomal subunit protein uL15</fullName>
    </recommendedName>
</protein>
<gene>
    <name evidence="6 10" type="primary">rplO</name>
    <name evidence="10" type="ORF">HMPREF9423_1383</name>
</gene>
<evidence type="ECO:0000313" key="11">
    <source>
        <dbReference type="Proteomes" id="UP000002815"/>
    </source>
</evidence>
<dbReference type="EMBL" id="AEVD01000011">
    <property type="protein sequence ID" value="EFX36197.1"/>
    <property type="molecule type" value="Genomic_DNA"/>
</dbReference>
<sequence length="175" mass="18988">MTQYRRVDRRDNLFSLIGASILQKRRKYIMKLHELKPAEGSRKTRNRVGRGTSSGNGKTSGRGQKGQKARSGGGVRLGFEGGQTPLFRRLPKRGFTNINAKEYAIVNLDQLNAFDDGAEVTPVVLVESGIVKAEKSGIKILGNGELTKKLTVKAAKFSKSAEEAITAKGGSVEVI</sequence>
<dbReference type="NCBIfam" id="TIGR01071">
    <property type="entry name" value="rplO_bact"/>
    <property type="match status" value="1"/>
</dbReference>
<dbReference type="PROSITE" id="PS00475">
    <property type="entry name" value="RIBOSOMAL_L15"/>
    <property type="match status" value="1"/>
</dbReference>
<feature type="domain" description="Large ribosomal subunit protein uL15/eL18" evidence="9">
    <location>
        <begin position="105"/>
        <end position="173"/>
    </location>
</feature>
<proteinExistence type="inferred from homology"/>
<name>E8K1M0_9STRE</name>
<dbReference type="FunFam" id="3.100.10.10:FF:000004">
    <property type="entry name" value="50S ribosomal protein L15"/>
    <property type="match status" value="1"/>
</dbReference>
<dbReference type="InterPro" id="IPR036227">
    <property type="entry name" value="Ribosomal_uL15/eL18_sf"/>
</dbReference>
<evidence type="ECO:0000256" key="7">
    <source>
        <dbReference type="RuleBase" id="RU003888"/>
    </source>
</evidence>
<dbReference type="PANTHER" id="PTHR12934">
    <property type="entry name" value="50S RIBOSOMAL PROTEIN L15"/>
    <property type="match status" value="1"/>
</dbReference>
<keyword evidence="3 6" id="KW-0694">RNA-binding</keyword>
<dbReference type="AlphaFoldDB" id="E8K1M0"/>
<comment type="caution">
    <text evidence="10">The sequence shown here is derived from an EMBL/GenBank/DDBJ whole genome shotgun (WGS) entry which is preliminary data.</text>
</comment>
<dbReference type="InterPro" id="IPR030878">
    <property type="entry name" value="Ribosomal_uL15"/>
</dbReference>
<comment type="similarity">
    <text evidence="1 6 7">Belongs to the universal ribosomal protein uL15 family.</text>
</comment>
<dbReference type="PANTHER" id="PTHR12934:SF11">
    <property type="entry name" value="LARGE RIBOSOMAL SUBUNIT PROTEIN UL15M"/>
    <property type="match status" value="1"/>
</dbReference>
<dbReference type="Proteomes" id="UP000002815">
    <property type="component" value="Unassembled WGS sequence"/>
</dbReference>
<evidence type="ECO:0000259" key="9">
    <source>
        <dbReference type="Pfam" id="PF00828"/>
    </source>
</evidence>
<dbReference type="GO" id="GO:0019843">
    <property type="term" value="F:rRNA binding"/>
    <property type="evidence" value="ECO:0007669"/>
    <property type="project" value="UniProtKB-UniRule"/>
</dbReference>
<dbReference type="Gene3D" id="3.100.10.10">
    <property type="match status" value="1"/>
</dbReference>
<comment type="function">
    <text evidence="6">Binds to the 23S rRNA.</text>
</comment>
<evidence type="ECO:0000256" key="2">
    <source>
        <dbReference type="ARBA" id="ARBA00022730"/>
    </source>
</evidence>
<dbReference type="HAMAP" id="MF_01341">
    <property type="entry name" value="Ribosomal_uL15"/>
    <property type="match status" value="1"/>
</dbReference>
<dbReference type="InterPro" id="IPR005749">
    <property type="entry name" value="Ribosomal_uL15_bac-type"/>
</dbReference>
<feature type="region of interest" description="Disordered" evidence="8">
    <location>
        <begin position="34"/>
        <end position="80"/>
    </location>
</feature>
<dbReference type="GO" id="GO:0022625">
    <property type="term" value="C:cytosolic large ribosomal subunit"/>
    <property type="evidence" value="ECO:0007669"/>
    <property type="project" value="TreeGrafter"/>
</dbReference>
<comment type="subunit">
    <text evidence="6">Part of the 50S ribosomal subunit.</text>
</comment>
<organism evidence="10 11">
    <name type="scientific">Streptococcus infantis ATCC 700779</name>
    <dbReference type="NCBI Taxonomy" id="889204"/>
    <lineage>
        <taxon>Bacteria</taxon>
        <taxon>Bacillati</taxon>
        <taxon>Bacillota</taxon>
        <taxon>Bacilli</taxon>
        <taxon>Lactobacillales</taxon>
        <taxon>Streptococcaceae</taxon>
        <taxon>Streptococcus</taxon>
    </lineage>
</organism>
<keyword evidence="4 6" id="KW-0689">Ribosomal protein</keyword>
<evidence type="ECO:0000256" key="6">
    <source>
        <dbReference type="HAMAP-Rule" id="MF_01341"/>
    </source>
</evidence>
<feature type="compositionally biased region" description="Gly residues" evidence="8">
    <location>
        <begin position="52"/>
        <end position="64"/>
    </location>
</feature>
<keyword evidence="11" id="KW-1185">Reference proteome</keyword>
<accession>E8K1M0</accession>
<evidence type="ECO:0000256" key="5">
    <source>
        <dbReference type="ARBA" id="ARBA00023274"/>
    </source>
</evidence>
<evidence type="ECO:0000256" key="3">
    <source>
        <dbReference type="ARBA" id="ARBA00022884"/>
    </source>
</evidence>
<evidence type="ECO:0000256" key="1">
    <source>
        <dbReference type="ARBA" id="ARBA00007320"/>
    </source>
</evidence>
<evidence type="ECO:0000313" key="10">
    <source>
        <dbReference type="EMBL" id="EFX36197.1"/>
    </source>
</evidence>
<feature type="compositionally biased region" description="Gly residues" evidence="8">
    <location>
        <begin position="71"/>
        <end position="80"/>
    </location>
</feature>
<keyword evidence="5 6" id="KW-0687">Ribonucleoprotein</keyword>
<dbReference type="SUPFAM" id="SSF52080">
    <property type="entry name" value="Ribosomal proteins L15p and L18e"/>
    <property type="match status" value="1"/>
</dbReference>
<dbReference type="GO" id="GO:0006412">
    <property type="term" value="P:translation"/>
    <property type="evidence" value="ECO:0007669"/>
    <property type="project" value="UniProtKB-UniRule"/>
</dbReference>
<dbReference type="InterPro" id="IPR001196">
    <property type="entry name" value="Ribosomal_uL15_CS"/>
</dbReference>
<dbReference type="InterPro" id="IPR021131">
    <property type="entry name" value="Ribosomal_uL15/eL18"/>
</dbReference>
<evidence type="ECO:0000256" key="4">
    <source>
        <dbReference type="ARBA" id="ARBA00022980"/>
    </source>
</evidence>
<dbReference type="eggNOG" id="COG0200">
    <property type="taxonomic scope" value="Bacteria"/>
</dbReference>
<keyword evidence="2 6" id="KW-0699">rRNA-binding</keyword>
<dbReference type="HOGENOM" id="CLU_055188_4_2_9"/>
<dbReference type="Pfam" id="PF00828">
    <property type="entry name" value="Ribosomal_L27A"/>
    <property type="match status" value="1"/>
</dbReference>
<dbReference type="GO" id="GO:0003735">
    <property type="term" value="F:structural constituent of ribosome"/>
    <property type="evidence" value="ECO:0007669"/>
    <property type="project" value="InterPro"/>
</dbReference>
<reference evidence="10 11" key="1">
    <citation type="submission" date="2010-12" db="EMBL/GenBank/DDBJ databases">
        <authorList>
            <person name="Muzny D."/>
            <person name="Qin X."/>
            <person name="Deng J."/>
            <person name="Jiang H."/>
            <person name="Liu Y."/>
            <person name="Qu J."/>
            <person name="Song X.-Z."/>
            <person name="Zhang L."/>
            <person name="Thornton R."/>
            <person name="Coyle M."/>
            <person name="Francisco L."/>
            <person name="Jackson L."/>
            <person name="Javaid M."/>
            <person name="Korchina V."/>
            <person name="Kovar C."/>
            <person name="Mata R."/>
            <person name="Mathew T."/>
            <person name="Ngo R."/>
            <person name="Nguyen L."/>
            <person name="Nguyen N."/>
            <person name="Okwuonu G."/>
            <person name="Ongeri F."/>
            <person name="Pham C."/>
            <person name="Simmons D."/>
            <person name="Wilczek-Boney K."/>
            <person name="Hale W."/>
            <person name="Jakkamsetti A."/>
            <person name="Pham P."/>
            <person name="Ruth R."/>
            <person name="San Lucas F."/>
            <person name="Warren J."/>
            <person name="Zhang J."/>
            <person name="Zhao Z."/>
            <person name="Zhou C."/>
            <person name="Zhu D."/>
            <person name="Lee S."/>
            <person name="Bess C."/>
            <person name="Blankenburg K."/>
            <person name="Forbes L."/>
            <person name="Fu Q."/>
            <person name="Gubbala S."/>
            <person name="Hirani K."/>
            <person name="Jayaseelan J.C."/>
            <person name="Lara F."/>
            <person name="Munidasa M."/>
            <person name="Palculict T."/>
            <person name="Patil S."/>
            <person name="Pu L.-L."/>
            <person name="Saada N."/>
            <person name="Tang L."/>
            <person name="Weissenberger G."/>
            <person name="Zhu Y."/>
            <person name="Hemphill L."/>
            <person name="Shang Y."/>
            <person name="Youmans B."/>
            <person name="Ayvaz T."/>
            <person name="Ross M."/>
            <person name="Santibanez J."/>
            <person name="Aqrawi P."/>
            <person name="Gross S."/>
            <person name="Joshi V."/>
            <person name="Fowler G."/>
            <person name="Nazareth L."/>
            <person name="Reid J."/>
            <person name="Worley K."/>
            <person name="Petrosino J."/>
            <person name="Highlander S."/>
            <person name="Gibbs R."/>
        </authorList>
    </citation>
    <scope>NUCLEOTIDE SEQUENCE [LARGE SCALE GENOMIC DNA]</scope>
    <source>
        <strain evidence="10 11">ATCC 700779</strain>
    </source>
</reference>